<feature type="transmembrane region" description="Helical" evidence="2">
    <location>
        <begin position="1747"/>
        <end position="1772"/>
    </location>
</feature>
<keyword evidence="2" id="KW-1133">Transmembrane helix</keyword>
<feature type="transmembrane region" description="Helical" evidence="2">
    <location>
        <begin position="1601"/>
        <end position="1622"/>
    </location>
</feature>
<name>A0AAV2ZN47_9STRA</name>
<reference evidence="3" key="2">
    <citation type="journal article" date="2023" name="Microbiol Resour">
        <title>Decontamination and Annotation of the Draft Genome Sequence of the Oomycete Lagenidium giganteum ARSEF 373.</title>
        <authorList>
            <person name="Morgan W.R."/>
            <person name="Tartar A."/>
        </authorList>
    </citation>
    <scope>NUCLEOTIDE SEQUENCE</scope>
    <source>
        <strain evidence="3">ARSEF 373</strain>
    </source>
</reference>
<reference evidence="3" key="1">
    <citation type="submission" date="2022-11" db="EMBL/GenBank/DDBJ databases">
        <authorList>
            <person name="Morgan W.R."/>
            <person name="Tartar A."/>
        </authorList>
    </citation>
    <scope>NUCLEOTIDE SEQUENCE</scope>
    <source>
        <strain evidence="3">ARSEF 373</strain>
    </source>
</reference>
<keyword evidence="2" id="KW-0812">Transmembrane</keyword>
<gene>
    <name evidence="3" type="ORF">N0F65_012223</name>
</gene>
<evidence type="ECO:0000256" key="2">
    <source>
        <dbReference type="SAM" id="Phobius"/>
    </source>
</evidence>
<comment type="caution">
    <text evidence="3">The sequence shown here is derived from an EMBL/GenBank/DDBJ whole genome shotgun (WGS) entry which is preliminary data.</text>
</comment>
<feature type="region of interest" description="Disordered" evidence="1">
    <location>
        <begin position="1876"/>
        <end position="1896"/>
    </location>
</feature>
<feature type="transmembrane region" description="Helical" evidence="2">
    <location>
        <begin position="717"/>
        <end position="735"/>
    </location>
</feature>
<evidence type="ECO:0000313" key="4">
    <source>
        <dbReference type="Proteomes" id="UP001146120"/>
    </source>
</evidence>
<proteinExistence type="predicted"/>
<feature type="transmembrane region" description="Helical" evidence="2">
    <location>
        <begin position="915"/>
        <end position="934"/>
    </location>
</feature>
<feature type="transmembrane region" description="Helical" evidence="2">
    <location>
        <begin position="1653"/>
        <end position="1671"/>
    </location>
</feature>
<dbReference type="EMBL" id="DAKRPA010000006">
    <property type="protein sequence ID" value="DBA04640.1"/>
    <property type="molecule type" value="Genomic_DNA"/>
</dbReference>
<organism evidence="3 4">
    <name type="scientific">Lagenidium giganteum</name>
    <dbReference type="NCBI Taxonomy" id="4803"/>
    <lineage>
        <taxon>Eukaryota</taxon>
        <taxon>Sar</taxon>
        <taxon>Stramenopiles</taxon>
        <taxon>Oomycota</taxon>
        <taxon>Peronosporomycetes</taxon>
        <taxon>Pythiales</taxon>
        <taxon>Pythiaceae</taxon>
    </lineage>
</organism>
<feature type="transmembrane region" description="Helical" evidence="2">
    <location>
        <begin position="1678"/>
        <end position="1696"/>
    </location>
</feature>
<protein>
    <submittedName>
        <fullName evidence="3">Uncharacterized protein</fullName>
    </submittedName>
</protein>
<evidence type="ECO:0000256" key="1">
    <source>
        <dbReference type="SAM" id="MobiDB-lite"/>
    </source>
</evidence>
<dbReference type="Proteomes" id="UP001146120">
    <property type="component" value="Unassembled WGS sequence"/>
</dbReference>
<feature type="transmembrane region" description="Helical" evidence="2">
    <location>
        <begin position="741"/>
        <end position="765"/>
    </location>
</feature>
<evidence type="ECO:0000313" key="3">
    <source>
        <dbReference type="EMBL" id="DBA04640.1"/>
    </source>
</evidence>
<sequence>MERECDALTPVDVLETVDLANLTLGMGWHNKVSVMSFVRATHDTMRKLFATASWDQAAQVTLPQQFNTTRADPSVLMINDTSLPGLSRSGLQQFVADGYRRFESCVDSELLLATFHAKLFALRLVESAVLDQQLYGARNVLLPELPVFEHVKHEMFSDPVLITTSAGSRYINDTPKYFAGLELTRETTSKAVFKRDRPMAGGPSMGSPSNQLLAWAKGVSSGRNVTVVNDSVVIEWWHLAQDIDPAFYDGDHVHSSMRVFPLRERQERTTNWFEAEKTISRWYRSHEVNDNNSLIKLANATWGDDSPYLFEDDYHPYCLEALFRKLSQIVWILMLKQQPALSRVVFMANIDAPSEWFKRQMTVKQVLGESMAGTPVSFPISRDGAFPSNVTGVSWVLLPMLTSLGEMWNETTLLAQIMAQMNDTFFDLAAVEYGKLMFQDATHCYFGEATLGVNATDDKHAVRTKLYARMELMVQRVIEQSSVVHAQLNHAVGRVQFPIELWSTNVTSDPAVWHRSALGAGLLRLASAVHPTDEDMLAMIQSLVCYDVMETTSLNVSTRCWVEPNSVVQTRERRTSDGLRSMRLTMWAMGVVLNLLGVVVAGRYSRRVLRMFWKHGRSDLTIALSLCLDIQGVRMVSVTDSLLLSLSCVPLILSYHLPSDPTFELPRLLSSTGQLVFEECMVLLSLTWFVQLGVQCGSSIIKLRHGSAWSRLLSGRIRLLLVLLLAALRACLRVNDYNSGLWKLIVSCVGGVVLGIIAALPAVLLDKRPPAFIDNLSEAKLSCQLSRNAYGVLGQWTNKWSHMGMLAEGWQAITIRGQPQALINGRVRLLSLSVGDQQPDVVDVTPAILTSFLTSTLRPNLSSSGAPEAPNQIGNIKRELSRLMTAAYPRGRSSKIIPLSPSTQAPAQQTRGIRVVVVAAILLIQVLWVLSIPVRNILVMAQPSVNNDGVQTATNAYGHAHATLPHVVPGHQMYEIVRSVVNVSLSKPSLRLFFEQKGDFVIDKISDLLSPENLRLTLVDLEMTTRGMGWQNKVSLMGFVTNIHTAMRKLFATHKWSDGYNQIYPWRSEHTRDPGRLYHNSWAIAGTYIDSWEQYLFAGFQRVESCFGSEFIMSYYYSSVFACRIIQSTLMNLGLYDASDLVQIPYDFENVRQQMFAHDVYITSAAGSRLFAETVESVQSAVLTSNVSSFAAWKHDRPMEGPTLMGNSMRMLQYMHWYPNSYYSYLNVSVANDTVVADWRQLGALYAGFNGFKFDLLHNLMGVYRMAERNGNADAMHWFDEEQEVARWSKAHEDNDTNSLVKLAETIWADDSPTKYEGTKPQQRGCMQALLRKLAQVAWIMALKQKPSLSHLVFMSMDGADQPSAWFQARMGSNALWGEAITGLRVSFTFAPDRNDTVVTTSSWVLVPLLKALHDAWGTPQLLLTLTQEVNTTLPSLVDVDAGRLMLHDASNCAFGFGTLGVNANDDKAAVWRKIQPRMEQLVATVVDRVDVVYSQLLKQTSGVVSVPHEYVVDNRTSDSISYPGPPVYWQHTALGVGLLRLASQVHPTDADVQKLRSSMVCYDTLEMRFLNLSVRCWAEPNSVMETRWRYESLGLRLVEFATWGVCVVLNAIGMMICLRYVWALLRVLLLHGLSDLTLATACDLGLQEIGVLSLDATAVMALTVLPTLVMHHMPGHATNAMVAEVMALLGLTWPFQVGLQLGRQCLRLQHHSRWLSVYAGRMRWVVALVVLVPLRRCFHITSYHSGLVKLVVSCSVSLVLGLASALVALLVDIPSASVAVTDELSAAMRRHGFYRNRYGLLCQRTPQWSHAGLVLEGWKALLVGGEVAALIHGRDVVLVPHAARTHELRVVEVGREIFRNALGCVKKTGKQEAFEGSSGPFLSPVPPSQQPTLAK</sequence>
<keyword evidence="2" id="KW-0472">Membrane</keyword>
<accession>A0AAV2ZN47</accession>
<keyword evidence="4" id="KW-1185">Reference proteome</keyword>
<feature type="transmembrane region" description="Helical" evidence="2">
    <location>
        <begin position="584"/>
        <end position="604"/>
    </location>
</feature>